<proteinExistence type="predicted"/>
<accession>A0A543G8D1</accession>
<evidence type="ECO:0000313" key="1">
    <source>
        <dbReference type="EMBL" id="TQM42341.1"/>
    </source>
</evidence>
<name>A0A543G8D1_9FLAO</name>
<reference evidence="1 2" key="1">
    <citation type="submission" date="2019-06" db="EMBL/GenBank/DDBJ databases">
        <title>Genomic Encyclopedia of Archaeal and Bacterial Type Strains, Phase II (KMG-II): from individual species to whole genera.</title>
        <authorList>
            <person name="Goeker M."/>
        </authorList>
    </citation>
    <scope>NUCLEOTIDE SEQUENCE [LARGE SCALE GENOMIC DNA]</scope>
    <source>
        <strain evidence="1 2">DSM 24789</strain>
    </source>
</reference>
<organism evidence="1 2">
    <name type="scientific">Flavobacterium branchiophilum</name>
    <dbReference type="NCBI Taxonomy" id="55197"/>
    <lineage>
        <taxon>Bacteria</taxon>
        <taxon>Pseudomonadati</taxon>
        <taxon>Bacteroidota</taxon>
        <taxon>Flavobacteriia</taxon>
        <taxon>Flavobacteriales</taxon>
        <taxon>Flavobacteriaceae</taxon>
        <taxon>Flavobacterium</taxon>
    </lineage>
</organism>
<dbReference type="Proteomes" id="UP000320773">
    <property type="component" value="Unassembled WGS sequence"/>
</dbReference>
<protein>
    <submittedName>
        <fullName evidence="1">Uncharacterized protein</fullName>
    </submittedName>
</protein>
<gene>
    <name evidence="1" type="ORF">BC670_3394</name>
</gene>
<dbReference type="EMBL" id="VFPJ01000001">
    <property type="protein sequence ID" value="TQM42341.1"/>
    <property type="molecule type" value="Genomic_DNA"/>
</dbReference>
<sequence>MVKCITMLMVFCCGFICKKDMNKKVDGRATIKKNLILCKKNGLEQASCGVYLKNIKKVTNKYTIYEK</sequence>
<evidence type="ECO:0000313" key="2">
    <source>
        <dbReference type="Proteomes" id="UP000320773"/>
    </source>
</evidence>
<comment type="caution">
    <text evidence="1">The sequence shown here is derived from an EMBL/GenBank/DDBJ whole genome shotgun (WGS) entry which is preliminary data.</text>
</comment>
<dbReference type="AlphaFoldDB" id="A0A543G8D1"/>